<keyword evidence="1" id="KW-0378">Hydrolase</keyword>
<gene>
    <name evidence="1" type="ORF">K6L26_30380</name>
</gene>
<reference evidence="1" key="1">
    <citation type="submission" date="2021-07" db="EMBL/GenBank/DDBJ databases">
        <title>Complete Genome Sequences of Mycobacterium farcinogenes Isolated from Clinical Specimens from Patients in Thailand.</title>
        <authorList>
            <person name="Sodsai P."/>
        </authorList>
    </citation>
    <scope>NUCLEOTIDE SEQUENCE</scope>
    <source>
        <strain evidence="1">BKK/CU-MFGFA-001</strain>
    </source>
</reference>
<protein>
    <submittedName>
        <fullName evidence="1">Alpha/beta hydrolase</fullName>
    </submittedName>
</protein>
<accession>A0ACD1FQV4</accession>
<keyword evidence="1" id="KW-0614">Plasmid</keyword>
<proteinExistence type="predicted"/>
<sequence>MNIAIHHRAPWRDGWVEYSDQPHAGDTGGLVLVLVHGLGGSREHFAALMEQWTSSRVIALDLPGFGTSTPIRGAVTINDLVDSVNAVLDHAQVGEVLFVGHSMGGPIGLRYAAADAGRVHGVVLLCGTVQNFTATLGGRLRPWRVAPMTAFTTVIELISVATRLPQALTKVLAKSRLGRALTLWPFVQFPATLDPDTALMLMSGAGAPGALPTARALGRLGAWDDIDASAFPPLYAINGAADRIAPRVDLESFGPRLADQHVLDTGHMAMLEDTGGLTAALSKIYSELKTSHG</sequence>
<organism evidence="1 2">
    <name type="scientific">Mycolicibacterium farcinogenes</name>
    <name type="common">Mycobacterium farcinogenes</name>
    <dbReference type="NCBI Taxonomy" id="1802"/>
    <lineage>
        <taxon>Bacteria</taxon>
        <taxon>Bacillati</taxon>
        <taxon>Actinomycetota</taxon>
        <taxon>Actinomycetes</taxon>
        <taxon>Mycobacteriales</taxon>
        <taxon>Mycobacteriaceae</taxon>
        <taxon>Mycolicibacterium</taxon>
    </lineage>
</organism>
<name>A0ACD1FQV4_MYCFR</name>
<geneLocation type="plasmid" evidence="1 2">
    <name>unnamed1</name>
</geneLocation>
<evidence type="ECO:0000313" key="2">
    <source>
        <dbReference type="Proteomes" id="UP000825598"/>
    </source>
</evidence>
<evidence type="ECO:0000313" key="1">
    <source>
        <dbReference type="EMBL" id="QZH69444.1"/>
    </source>
</evidence>
<dbReference type="EMBL" id="CP081674">
    <property type="protein sequence ID" value="QZH69444.1"/>
    <property type="molecule type" value="Genomic_DNA"/>
</dbReference>
<keyword evidence="2" id="KW-1185">Reference proteome</keyword>
<dbReference type="Proteomes" id="UP000825598">
    <property type="component" value="Plasmid unnamed1"/>
</dbReference>